<dbReference type="Pfam" id="PF06094">
    <property type="entry name" value="GGACT"/>
    <property type="match status" value="1"/>
</dbReference>
<dbReference type="AlphaFoldDB" id="A0A2J8X8E2"/>
<name>A0A2J8X8E2_PONAB</name>
<dbReference type="Gene3D" id="3.10.490.10">
    <property type="entry name" value="Gamma-glutamyl cyclotransferase-like"/>
    <property type="match status" value="1"/>
</dbReference>
<evidence type="ECO:0000259" key="1">
    <source>
        <dbReference type="Pfam" id="PF06094"/>
    </source>
</evidence>
<evidence type="ECO:0000313" key="2">
    <source>
        <dbReference type="EMBL" id="PNJ78284.1"/>
    </source>
</evidence>
<dbReference type="SUPFAM" id="SSF110857">
    <property type="entry name" value="Gamma-glutamyl cyclotransferase-like"/>
    <property type="match status" value="1"/>
</dbReference>
<gene>
    <name evidence="3" type="ORF">CR201_G0004268</name>
</gene>
<reference evidence="3" key="1">
    <citation type="submission" date="2017-12" db="EMBL/GenBank/DDBJ databases">
        <title>High-resolution comparative analysis of great ape genomes.</title>
        <authorList>
            <person name="Pollen A."/>
            <person name="Hastie A."/>
            <person name="Hormozdiari F."/>
            <person name="Dougherty M."/>
            <person name="Liu R."/>
            <person name="Chaisson M."/>
            <person name="Hoppe E."/>
            <person name="Hill C."/>
            <person name="Pang A."/>
            <person name="Hillier L."/>
            <person name="Baker C."/>
            <person name="Armstrong J."/>
            <person name="Shendure J."/>
            <person name="Paten B."/>
            <person name="Wilson R."/>
            <person name="Chao H."/>
            <person name="Schneider V."/>
            <person name="Ventura M."/>
            <person name="Kronenberg Z."/>
            <person name="Murali S."/>
            <person name="Gordon D."/>
            <person name="Cantsilieris S."/>
            <person name="Munson K."/>
            <person name="Nelson B."/>
            <person name="Raja A."/>
            <person name="Underwood J."/>
            <person name="Diekhans M."/>
            <person name="Fiddes I."/>
            <person name="Haussler D."/>
            <person name="Eichler E."/>
        </authorList>
    </citation>
    <scope>NUCLEOTIDE SEQUENCE [LARGE SCALE GENOMIC DNA]</scope>
    <source>
        <strain evidence="3">Susie</strain>
    </source>
</reference>
<sequence>MALVFVYGTLKRGQPNHRVLRDGAHGSAAFRA</sequence>
<feature type="non-terminal residue" evidence="3">
    <location>
        <position position="32"/>
    </location>
</feature>
<comment type="caution">
    <text evidence="3">The sequence shown here is derived from an EMBL/GenBank/DDBJ whole genome shotgun (WGS) entry which is preliminary data.</text>
</comment>
<protein>
    <submittedName>
        <fullName evidence="2">GGACT isoform 1</fullName>
    </submittedName>
    <submittedName>
        <fullName evidence="3">GGACT isoform 5</fullName>
    </submittedName>
</protein>
<dbReference type="InterPro" id="IPR009288">
    <property type="entry name" value="AIG2-like_dom"/>
</dbReference>
<feature type="domain" description="Gamma-glutamylcyclotransferase AIG2-like" evidence="1">
    <location>
        <begin position="4"/>
        <end position="24"/>
    </location>
</feature>
<dbReference type="EMBL" id="NDHI03003370">
    <property type="protein sequence ID" value="PNJ78284.1"/>
    <property type="molecule type" value="Genomic_DNA"/>
</dbReference>
<dbReference type="SMR" id="A0A2J8X8E2"/>
<dbReference type="EMBL" id="NDHI03003370">
    <property type="protein sequence ID" value="PNJ78287.1"/>
    <property type="molecule type" value="Genomic_DNA"/>
</dbReference>
<evidence type="ECO:0000313" key="3">
    <source>
        <dbReference type="EMBL" id="PNJ78287.1"/>
    </source>
</evidence>
<proteinExistence type="predicted"/>
<organism evidence="3">
    <name type="scientific">Pongo abelii</name>
    <name type="common">Sumatran orangutan</name>
    <name type="synonym">Pongo pygmaeus abelii</name>
    <dbReference type="NCBI Taxonomy" id="9601"/>
    <lineage>
        <taxon>Eukaryota</taxon>
        <taxon>Metazoa</taxon>
        <taxon>Chordata</taxon>
        <taxon>Craniata</taxon>
        <taxon>Vertebrata</taxon>
        <taxon>Euteleostomi</taxon>
        <taxon>Mammalia</taxon>
        <taxon>Eutheria</taxon>
        <taxon>Euarchontoglires</taxon>
        <taxon>Primates</taxon>
        <taxon>Haplorrhini</taxon>
        <taxon>Catarrhini</taxon>
        <taxon>Hominidae</taxon>
        <taxon>Pongo</taxon>
    </lineage>
</organism>
<accession>A0A2J8X8E2</accession>
<dbReference type="InterPro" id="IPR036568">
    <property type="entry name" value="GGCT-like_sf"/>
</dbReference>